<dbReference type="PANTHER" id="PTHR48111:SF22">
    <property type="entry name" value="REGULATOR OF RPOS"/>
    <property type="match status" value="1"/>
</dbReference>
<dbReference type="CDD" id="cd19935">
    <property type="entry name" value="REC_OmpR_CusR-like"/>
    <property type="match status" value="1"/>
</dbReference>
<evidence type="ECO:0000313" key="11">
    <source>
        <dbReference type="Proteomes" id="UP001319180"/>
    </source>
</evidence>
<dbReference type="Gene3D" id="1.10.10.10">
    <property type="entry name" value="Winged helix-like DNA-binding domain superfamily/Winged helix DNA-binding domain"/>
    <property type="match status" value="1"/>
</dbReference>
<dbReference type="SUPFAM" id="SSF46894">
    <property type="entry name" value="C-terminal effector domain of the bipartite response regulators"/>
    <property type="match status" value="1"/>
</dbReference>
<evidence type="ECO:0000256" key="1">
    <source>
        <dbReference type="ARBA" id="ARBA00022553"/>
    </source>
</evidence>
<dbReference type="RefSeq" id="WP_254094403.1">
    <property type="nucleotide sequence ID" value="NZ_JAHESC010000081.1"/>
</dbReference>
<dbReference type="FunFam" id="1.10.10.10:FF:000005">
    <property type="entry name" value="Two-component system response regulator"/>
    <property type="match status" value="1"/>
</dbReference>
<keyword evidence="4 7" id="KW-0238">DNA-binding</keyword>
<dbReference type="InterPro" id="IPR036388">
    <property type="entry name" value="WH-like_DNA-bd_sf"/>
</dbReference>
<dbReference type="Gene3D" id="6.10.250.690">
    <property type="match status" value="1"/>
</dbReference>
<dbReference type="InterPro" id="IPR016032">
    <property type="entry name" value="Sig_transdc_resp-reg_C-effctor"/>
</dbReference>
<dbReference type="FunFam" id="3.40.50.2300:FF:000001">
    <property type="entry name" value="DNA-binding response regulator PhoB"/>
    <property type="match status" value="1"/>
</dbReference>
<dbReference type="GO" id="GO:0000976">
    <property type="term" value="F:transcription cis-regulatory region binding"/>
    <property type="evidence" value="ECO:0007669"/>
    <property type="project" value="TreeGrafter"/>
</dbReference>
<proteinExistence type="predicted"/>
<keyword evidence="11" id="KW-1185">Reference proteome</keyword>
<dbReference type="InterPro" id="IPR001867">
    <property type="entry name" value="OmpR/PhoB-type_DNA-bd"/>
</dbReference>
<evidence type="ECO:0000256" key="7">
    <source>
        <dbReference type="PROSITE-ProRule" id="PRU01091"/>
    </source>
</evidence>
<feature type="DNA-binding region" description="OmpR/PhoB-type" evidence="7">
    <location>
        <begin position="127"/>
        <end position="225"/>
    </location>
</feature>
<feature type="domain" description="OmpR/PhoB-type" evidence="9">
    <location>
        <begin position="127"/>
        <end position="225"/>
    </location>
</feature>
<dbReference type="EMBL" id="JAHESC010000081">
    <property type="protein sequence ID" value="MBT1690699.1"/>
    <property type="molecule type" value="Genomic_DNA"/>
</dbReference>
<comment type="caution">
    <text evidence="10">The sequence shown here is derived from an EMBL/GenBank/DDBJ whole genome shotgun (WGS) entry which is preliminary data.</text>
</comment>
<accession>A0AAP2DFA7</accession>
<dbReference type="GO" id="GO:0005829">
    <property type="term" value="C:cytosol"/>
    <property type="evidence" value="ECO:0007669"/>
    <property type="project" value="TreeGrafter"/>
</dbReference>
<dbReference type="PROSITE" id="PS50110">
    <property type="entry name" value="RESPONSE_REGULATORY"/>
    <property type="match status" value="1"/>
</dbReference>
<evidence type="ECO:0000259" key="9">
    <source>
        <dbReference type="PROSITE" id="PS51755"/>
    </source>
</evidence>
<dbReference type="SUPFAM" id="SSF52172">
    <property type="entry name" value="CheY-like"/>
    <property type="match status" value="1"/>
</dbReference>
<dbReference type="SMART" id="SM00448">
    <property type="entry name" value="REC"/>
    <property type="match status" value="1"/>
</dbReference>
<evidence type="ECO:0000256" key="3">
    <source>
        <dbReference type="ARBA" id="ARBA00023015"/>
    </source>
</evidence>
<evidence type="ECO:0000259" key="8">
    <source>
        <dbReference type="PROSITE" id="PS50110"/>
    </source>
</evidence>
<keyword evidence="1 6" id="KW-0597">Phosphoprotein</keyword>
<reference evidence="10 11" key="1">
    <citation type="submission" date="2021-05" db="EMBL/GenBank/DDBJ databases">
        <title>A Polyphasic approach of four new species of the genus Ohtaekwangia: Ohtaekwangia histidinii sp. nov., Ohtaekwangia cretensis sp. nov., Ohtaekwangia indiensis sp. nov., Ohtaekwangia reichenbachii sp. nov. from diverse environment.</title>
        <authorList>
            <person name="Octaviana S."/>
        </authorList>
    </citation>
    <scope>NUCLEOTIDE SEQUENCE [LARGE SCALE GENOMIC DNA]</scope>
    <source>
        <strain evidence="10 11">PWU37</strain>
    </source>
</reference>
<gene>
    <name evidence="10" type="ORF">KK078_29310</name>
</gene>
<evidence type="ECO:0000256" key="6">
    <source>
        <dbReference type="PROSITE-ProRule" id="PRU00169"/>
    </source>
</evidence>
<dbReference type="PANTHER" id="PTHR48111">
    <property type="entry name" value="REGULATOR OF RPOS"/>
    <property type="match status" value="1"/>
</dbReference>
<dbReference type="Pfam" id="PF00072">
    <property type="entry name" value="Response_reg"/>
    <property type="match status" value="1"/>
</dbReference>
<dbReference type="AlphaFoldDB" id="A0AAP2DFA7"/>
<evidence type="ECO:0000256" key="4">
    <source>
        <dbReference type="ARBA" id="ARBA00023125"/>
    </source>
</evidence>
<dbReference type="CDD" id="cd00383">
    <property type="entry name" value="trans_reg_C"/>
    <property type="match status" value="1"/>
</dbReference>
<dbReference type="GO" id="GO:0000156">
    <property type="term" value="F:phosphorelay response regulator activity"/>
    <property type="evidence" value="ECO:0007669"/>
    <property type="project" value="TreeGrafter"/>
</dbReference>
<name>A0AAP2DFA7_9BACT</name>
<dbReference type="Pfam" id="PF00486">
    <property type="entry name" value="Trans_reg_C"/>
    <property type="match status" value="1"/>
</dbReference>
<keyword evidence="2" id="KW-0902">Two-component regulatory system</keyword>
<evidence type="ECO:0000313" key="10">
    <source>
        <dbReference type="EMBL" id="MBT1690699.1"/>
    </source>
</evidence>
<dbReference type="GO" id="GO:0032993">
    <property type="term" value="C:protein-DNA complex"/>
    <property type="evidence" value="ECO:0007669"/>
    <property type="project" value="TreeGrafter"/>
</dbReference>
<feature type="domain" description="Response regulatory" evidence="8">
    <location>
        <begin position="2"/>
        <end position="116"/>
    </location>
</feature>
<dbReference type="InterPro" id="IPR001789">
    <property type="entry name" value="Sig_transdc_resp-reg_receiver"/>
</dbReference>
<dbReference type="GO" id="GO:0006355">
    <property type="term" value="P:regulation of DNA-templated transcription"/>
    <property type="evidence" value="ECO:0007669"/>
    <property type="project" value="InterPro"/>
</dbReference>
<dbReference type="InterPro" id="IPR011006">
    <property type="entry name" value="CheY-like_superfamily"/>
</dbReference>
<keyword evidence="5" id="KW-0804">Transcription</keyword>
<keyword evidence="3" id="KW-0805">Transcription regulation</keyword>
<dbReference type="PROSITE" id="PS51755">
    <property type="entry name" value="OMPR_PHOB"/>
    <property type="match status" value="1"/>
</dbReference>
<dbReference type="SMART" id="SM00862">
    <property type="entry name" value="Trans_reg_C"/>
    <property type="match status" value="1"/>
</dbReference>
<organism evidence="10 11">
    <name type="scientific">Dawidia soli</name>
    <dbReference type="NCBI Taxonomy" id="2782352"/>
    <lineage>
        <taxon>Bacteria</taxon>
        <taxon>Pseudomonadati</taxon>
        <taxon>Bacteroidota</taxon>
        <taxon>Cytophagia</taxon>
        <taxon>Cytophagales</taxon>
        <taxon>Chryseotaleaceae</taxon>
        <taxon>Dawidia</taxon>
    </lineage>
</organism>
<dbReference type="InterPro" id="IPR039420">
    <property type="entry name" value="WalR-like"/>
</dbReference>
<evidence type="ECO:0000256" key="5">
    <source>
        <dbReference type="ARBA" id="ARBA00023163"/>
    </source>
</evidence>
<dbReference type="Proteomes" id="UP001319180">
    <property type="component" value="Unassembled WGS sequence"/>
</dbReference>
<evidence type="ECO:0000256" key="2">
    <source>
        <dbReference type="ARBA" id="ARBA00023012"/>
    </source>
</evidence>
<dbReference type="Gene3D" id="3.40.50.2300">
    <property type="match status" value="1"/>
</dbReference>
<sequence>MKLLVIEDEQKVAAFLREGLEEQGYEVSLAYDGYTGEKLALANTYQIILLDVIIPVMNGLELCKKLKAAKPATPILMLTALGTTDDKVTGLDAGADDYLQKPFEFKELLARIKALTRRARLDAEEKTSMLTVGDLRLDLDKKVALRGDRTISLTAKEFALLEYLMRNKGRVLSRPDIAEKVWEVTFDTGTNVVEVYMNILRKKIDRDFPKKLIHTRIGLGYVIQEEA</sequence>
<feature type="modified residue" description="4-aspartylphosphate" evidence="6">
    <location>
        <position position="51"/>
    </location>
</feature>
<protein>
    <submittedName>
        <fullName evidence="10">Response regulator transcription factor</fullName>
    </submittedName>
</protein>